<reference evidence="3 4" key="1">
    <citation type="submission" date="2019-02" db="EMBL/GenBank/DDBJ databases">
        <title>Genome sequencing of the rare red list fungi Bondarzewia mesenterica.</title>
        <authorList>
            <person name="Buettner E."/>
            <person name="Kellner H."/>
        </authorList>
    </citation>
    <scope>NUCLEOTIDE SEQUENCE [LARGE SCALE GENOMIC DNA]</scope>
    <source>
        <strain evidence="3 4">DSM 108281</strain>
    </source>
</reference>
<sequence length="251" mass="27095">MVQIYFTTIIFKLCRKTVRWWLAGTIVILTATHLPFISAAFGLVTAIPMFTKNALADLEKNIFIEVLPYSISQVLADITVAVPLTNELLNTLTVYAINRCLLTSAVALVAAIAVIVKPESFWVIAIEFIMGKCKPRPLFRKIGIHTEYARSPSLSISVYMNSLLATLNARNGLRGGSSSHGSSSISGVNSVQLSNIRLPADVHVVGGGRRLPNVSFENKASAESSSIIDIKAKVAGARSNRSDPDRIGIAV</sequence>
<organism evidence="3 4">
    <name type="scientific">Bondarzewia mesenterica</name>
    <dbReference type="NCBI Taxonomy" id="1095465"/>
    <lineage>
        <taxon>Eukaryota</taxon>
        <taxon>Fungi</taxon>
        <taxon>Dikarya</taxon>
        <taxon>Basidiomycota</taxon>
        <taxon>Agaricomycotina</taxon>
        <taxon>Agaricomycetes</taxon>
        <taxon>Russulales</taxon>
        <taxon>Bondarzewiaceae</taxon>
        <taxon>Bondarzewia</taxon>
    </lineage>
</organism>
<dbReference type="OrthoDB" id="3012488at2759"/>
<dbReference type="Pfam" id="PF20152">
    <property type="entry name" value="DUF6534"/>
    <property type="match status" value="1"/>
</dbReference>
<keyword evidence="1" id="KW-0472">Membrane</keyword>
<feature type="transmembrane region" description="Helical" evidence="1">
    <location>
        <begin position="20"/>
        <end position="50"/>
    </location>
</feature>
<evidence type="ECO:0000256" key="1">
    <source>
        <dbReference type="SAM" id="Phobius"/>
    </source>
</evidence>
<protein>
    <recommendedName>
        <fullName evidence="2">DUF6534 domain-containing protein</fullName>
    </recommendedName>
</protein>
<gene>
    <name evidence="3" type="ORF">EW146_g664</name>
</gene>
<keyword evidence="1" id="KW-0812">Transmembrane</keyword>
<keyword evidence="4" id="KW-1185">Reference proteome</keyword>
<feature type="transmembrane region" description="Helical" evidence="1">
    <location>
        <begin position="62"/>
        <end position="84"/>
    </location>
</feature>
<dbReference type="EMBL" id="SGPL01000015">
    <property type="protein sequence ID" value="THH20724.1"/>
    <property type="molecule type" value="Genomic_DNA"/>
</dbReference>
<evidence type="ECO:0000313" key="4">
    <source>
        <dbReference type="Proteomes" id="UP000310158"/>
    </source>
</evidence>
<comment type="caution">
    <text evidence="3">The sequence shown here is derived from an EMBL/GenBank/DDBJ whole genome shotgun (WGS) entry which is preliminary data.</text>
</comment>
<accession>A0A4S4M655</accession>
<dbReference type="InterPro" id="IPR045339">
    <property type="entry name" value="DUF6534"/>
</dbReference>
<keyword evidence="1" id="KW-1133">Transmembrane helix</keyword>
<dbReference type="Proteomes" id="UP000310158">
    <property type="component" value="Unassembled WGS sequence"/>
</dbReference>
<dbReference type="AlphaFoldDB" id="A0A4S4M655"/>
<evidence type="ECO:0000313" key="3">
    <source>
        <dbReference type="EMBL" id="THH20724.1"/>
    </source>
</evidence>
<feature type="domain" description="DUF6534" evidence="2">
    <location>
        <begin position="85"/>
        <end position="171"/>
    </location>
</feature>
<feature type="transmembrane region" description="Helical" evidence="1">
    <location>
        <begin position="96"/>
        <end position="116"/>
    </location>
</feature>
<name>A0A4S4M655_9AGAM</name>
<proteinExistence type="predicted"/>
<evidence type="ECO:0000259" key="2">
    <source>
        <dbReference type="Pfam" id="PF20152"/>
    </source>
</evidence>